<dbReference type="InterPro" id="IPR016833">
    <property type="entry name" value="Put_Na-Bile_cotransptr"/>
</dbReference>
<gene>
    <name evidence="2" type="ORF">DD728_07815</name>
</gene>
<name>A0A356W523_9PROT</name>
<reference evidence="2 3" key="1">
    <citation type="journal article" date="2018" name="Nat. Biotechnol.">
        <title>A standardized bacterial taxonomy based on genome phylogeny substantially revises the tree of life.</title>
        <authorList>
            <person name="Parks D.H."/>
            <person name="Chuvochina M."/>
            <person name="Waite D.W."/>
            <person name="Rinke C."/>
            <person name="Skarshewski A."/>
            <person name="Chaumeil P.A."/>
            <person name="Hugenholtz P."/>
        </authorList>
    </citation>
    <scope>NUCLEOTIDE SEQUENCE [LARGE SCALE GENOMIC DNA]</scope>
    <source>
        <strain evidence="2">UBA10378</strain>
    </source>
</reference>
<dbReference type="Pfam" id="PF13593">
    <property type="entry name" value="SBF_like"/>
    <property type="match status" value="1"/>
</dbReference>
<feature type="transmembrane region" description="Helical" evidence="1">
    <location>
        <begin position="20"/>
        <end position="41"/>
    </location>
</feature>
<sequence>TPLLAGLLMRSELQSGGGDMLGVMRSIMLTLLAPFIIGHLSRPLIGRWIDRNKAILSKLDRGAILLVVYTAFSAAVVEGIWQRVSALDIATILL</sequence>
<keyword evidence="1" id="KW-1133">Transmembrane helix</keyword>
<feature type="non-terminal residue" evidence="2">
    <location>
        <position position="94"/>
    </location>
</feature>
<dbReference type="Proteomes" id="UP000263957">
    <property type="component" value="Unassembled WGS sequence"/>
</dbReference>
<evidence type="ECO:0000313" key="3">
    <source>
        <dbReference type="Proteomes" id="UP000263957"/>
    </source>
</evidence>
<accession>A0A356W523</accession>
<feature type="non-terminal residue" evidence="2">
    <location>
        <position position="1"/>
    </location>
</feature>
<proteinExistence type="predicted"/>
<feature type="transmembrane region" description="Helical" evidence="1">
    <location>
        <begin position="62"/>
        <end position="81"/>
    </location>
</feature>
<keyword evidence="1" id="KW-0472">Membrane</keyword>
<evidence type="ECO:0000313" key="2">
    <source>
        <dbReference type="EMBL" id="HBQ48779.1"/>
    </source>
</evidence>
<dbReference type="EMBL" id="DOGS01000159">
    <property type="protein sequence ID" value="HBQ48779.1"/>
    <property type="molecule type" value="Genomic_DNA"/>
</dbReference>
<evidence type="ECO:0008006" key="4">
    <source>
        <dbReference type="Google" id="ProtNLM"/>
    </source>
</evidence>
<keyword evidence="1" id="KW-0812">Transmembrane</keyword>
<evidence type="ECO:0000256" key="1">
    <source>
        <dbReference type="SAM" id="Phobius"/>
    </source>
</evidence>
<comment type="caution">
    <text evidence="2">The sequence shown here is derived from an EMBL/GenBank/DDBJ whole genome shotgun (WGS) entry which is preliminary data.</text>
</comment>
<dbReference type="Gene3D" id="1.20.1530.20">
    <property type="match status" value="1"/>
</dbReference>
<organism evidence="2 3">
    <name type="scientific">Hyphomonas atlantica</name>
    <dbReference type="NCBI Taxonomy" id="1280948"/>
    <lineage>
        <taxon>Bacteria</taxon>
        <taxon>Pseudomonadati</taxon>
        <taxon>Pseudomonadota</taxon>
        <taxon>Alphaproteobacteria</taxon>
        <taxon>Hyphomonadales</taxon>
        <taxon>Hyphomonadaceae</taxon>
        <taxon>Hyphomonas</taxon>
    </lineage>
</organism>
<dbReference type="InterPro" id="IPR038770">
    <property type="entry name" value="Na+/solute_symporter_sf"/>
</dbReference>
<dbReference type="AlphaFoldDB" id="A0A356W523"/>
<protein>
    <recommendedName>
        <fullName evidence="4">Bile acid:sodium symporter</fullName>
    </recommendedName>
</protein>